<dbReference type="AlphaFoldDB" id="A0AAV9DI99"/>
<reference evidence="1" key="1">
    <citation type="journal article" date="2023" name="Nat. Commun.">
        <title>Diploid and tetraploid genomes of Acorus and the evolution of monocots.</title>
        <authorList>
            <person name="Ma L."/>
            <person name="Liu K.W."/>
            <person name="Li Z."/>
            <person name="Hsiao Y.Y."/>
            <person name="Qi Y."/>
            <person name="Fu T."/>
            <person name="Tang G.D."/>
            <person name="Zhang D."/>
            <person name="Sun W.H."/>
            <person name="Liu D.K."/>
            <person name="Li Y."/>
            <person name="Chen G.Z."/>
            <person name="Liu X.D."/>
            <person name="Liao X.Y."/>
            <person name="Jiang Y.T."/>
            <person name="Yu X."/>
            <person name="Hao Y."/>
            <person name="Huang J."/>
            <person name="Zhao X.W."/>
            <person name="Ke S."/>
            <person name="Chen Y.Y."/>
            <person name="Wu W.L."/>
            <person name="Hsu J.L."/>
            <person name="Lin Y.F."/>
            <person name="Huang M.D."/>
            <person name="Li C.Y."/>
            <person name="Huang L."/>
            <person name="Wang Z.W."/>
            <person name="Zhao X."/>
            <person name="Zhong W.Y."/>
            <person name="Peng D.H."/>
            <person name="Ahmad S."/>
            <person name="Lan S."/>
            <person name="Zhang J.S."/>
            <person name="Tsai W.C."/>
            <person name="Van de Peer Y."/>
            <person name="Liu Z.J."/>
        </authorList>
    </citation>
    <scope>NUCLEOTIDE SEQUENCE</scope>
    <source>
        <strain evidence="1">CP</strain>
    </source>
</reference>
<keyword evidence="2" id="KW-1185">Reference proteome</keyword>
<gene>
    <name evidence="1" type="ORF">QJS10_CPB13g00798</name>
</gene>
<sequence length="84" mass="9031">MHGGFTSSVGTQCAPAKVKEDWACLTFKSSIKPCCRNGFGSLPQIAPQYGNMRSWEGCKGGVSRSYNYQSRAHAPLPSGKLYAA</sequence>
<accession>A0AAV9DI99</accession>
<dbReference type="Proteomes" id="UP001180020">
    <property type="component" value="Unassembled WGS sequence"/>
</dbReference>
<evidence type="ECO:0000313" key="2">
    <source>
        <dbReference type="Proteomes" id="UP001180020"/>
    </source>
</evidence>
<protein>
    <submittedName>
        <fullName evidence="1">Uncharacterized protein</fullName>
    </submittedName>
</protein>
<name>A0AAV9DI99_ACOCL</name>
<proteinExistence type="predicted"/>
<dbReference type="EMBL" id="JAUJYO010000013">
    <property type="protein sequence ID" value="KAK1300645.1"/>
    <property type="molecule type" value="Genomic_DNA"/>
</dbReference>
<reference evidence="1" key="2">
    <citation type="submission" date="2023-06" db="EMBL/GenBank/DDBJ databases">
        <authorList>
            <person name="Ma L."/>
            <person name="Liu K.-W."/>
            <person name="Li Z."/>
            <person name="Hsiao Y.-Y."/>
            <person name="Qi Y."/>
            <person name="Fu T."/>
            <person name="Tang G."/>
            <person name="Zhang D."/>
            <person name="Sun W.-H."/>
            <person name="Liu D.-K."/>
            <person name="Li Y."/>
            <person name="Chen G.-Z."/>
            <person name="Liu X.-D."/>
            <person name="Liao X.-Y."/>
            <person name="Jiang Y.-T."/>
            <person name="Yu X."/>
            <person name="Hao Y."/>
            <person name="Huang J."/>
            <person name="Zhao X.-W."/>
            <person name="Ke S."/>
            <person name="Chen Y.-Y."/>
            <person name="Wu W.-L."/>
            <person name="Hsu J.-L."/>
            <person name="Lin Y.-F."/>
            <person name="Huang M.-D."/>
            <person name="Li C.-Y."/>
            <person name="Huang L."/>
            <person name="Wang Z.-W."/>
            <person name="Zhao X."/>
            <person name="Zhong W.-Y."/>
            <person name="Peng D.-H."/>
            <person name="Ahmad S."/>
            <person name="Lan S."/>
            <person name="Zhang J.-S."/>
            <person name="Tsai W.-C."/>
            <person name="Van De Peer Y."/>
            <person name="Liu Z.-J."/>
        </authorList>
    </citation>
    <scope>NUCLEOTIDE SEQUENCE</scope>
    <source>
        <strain evidence="1">CP</strain>
        <tissue evidence="1">Leaves</tissue>
    </source>
</reference>
<comment type="caution">
    <text evidence="1">The sequence shown here is derived from an EMBL/GenBank/DDBJ whole genome shotgun (WGS) entry which is preliminary data.</text>
</comment>
<evidence type="ECO:0000313" key="1">
    <source>
        <dbReference type="EMBL" id="KAK1300645.1"/>
    </source>
</evidence>
<organism evidence="1 2">
    <name type="scientific">Acorus calamus</name>
    <name type="common">Sweet flag</name>
    <dbReference type="NCBI Taxonomy" id="4465"/>
    <lineage>
        <taxon>Eukaryota</taxon>
        <taxon>Viridiplantae</taxon>
        <taxon>Streptophyta</taxon>
        <taxon>Embryophyta</taxon>
        <taxon>Tracheophyta</taxon>
        <taxon>Spermatophyta</taxon>
        <taxon>Magnoliopsida</taxon>
        <taxon>Liliopsida</taxon>
        <taxon>Acoraceae</taxon>
        <taxon>Acorus</taxon>
    </lineage>
</organism>